<feature type="region of interest" description="Disordered" evidence="1">
    <location>
        <begin position="49"/>
        <end position="80"/>
    </location>
</feature>
<dbReference type="Proteomes" id="UP001500751">
    <property type="component" value="Unassembled WGS sequence"/>
</dbReference>
<comment type="caution">
    <text evidence="2">The sequence shown here is derived from an EMBL/GenBank/DDBJ whole genome shotgun (WGS) entry which is preliminary data.</text>
</comment>
<reference evidence="3" key="1">
    <citation type="journal article" date="2019" name="Int. J. Syst. Evol. Microbiol.">
        <title>The Global Catalogue of Microorganisms (GCM) 10K type strain sequencing project: providing services to taxonomists for standard genome sequencing and annotation.</title>
        <authorList>
            <consortium name="The Broad Institute Genomics Platform"/>
            <consortium name="The Broad Institute Genome Sequencing Center for Infectious Disease"/>
            <person name="Wu L."/>
            <person name="Ma J."/>
        </authorList>
    </citation>
    <scope>NUCLEOTIDE SEQUENCE [LARGE SCALE GENOMIC DNA]</scope>
    <source>
        <strain evidence="3">JCM 16014</strain>
    </source>
</reference>
<proteinExistence type="predicted"/>
<name>A0ABP5GIV1_9ACTN</name>
<evidence type="ECO:0000313" key="3">
    <source>
        <dbReference type="Proteomes" id="UP001500751"/>
    </source>
</evidence>
<protein>
    <submittedName>
        <fullName evidence="2">Uncharacterized protein</fullName>
    </submittedName>
</protein>
<dbReference type="RefSeq" id="WP_344668841.1">
    <property type="nucleotide sequence ID" value="NZ_BAAAQN010000040.1"/>
</dbReference>
<evidence type="ECO:0000256" key="1">
    <source>
        <dbReference type="SAM" id="MobiDB-lite"/>
    </source>
</evidence>
<feature type="compositionally biased region" description="Basic and acidic residues" evidence="1">
    <location>
        <begin position="49"/>
        <end position="62"/>
    </location>
</feature>
<organism evidence="2 3">
    <name type="scientific">Catenulispora yoronensis</name>
    <dbReference type="NCBI Taxonomy" id="450799"/>
    <lineage>
        <taxon>Bacteria</taxon>
        <taxon>Bacillati</taxon>
        <taxon>Actinomycetota</taxon>
        <taxon>Actinomycetes</taxon>
        <taxon>Catenulisporales</taxon>
        <taxon>Catenulisporaceae</taxon>
        <taxon>Catenulispora</taxon>
    </lineage>
</organism>
<feature type="region of interest" description="Disordered" evidence="1">
    <location>
        <begin position="1"/>
        <end position="28"/>
    </location>
</feature>
<dbReference type="EMBL" id="BAAAQN010000040">
    <property type="protein sequence ID" value="GAA2046161.1"/>
    <property type="molecule type" value="Genomic_DNA"/>
</dbReference>
<sequence length="95" mass="10363">MGSETAPLPERRSGGVAAASQSRAMQPEAAQVDRFLAAFDALVDQLRIDLARPDPTRPDPAHGEQPPTEEGSPPAEGPDARVLRYFEASMWLWLH</sequence>
<evidence type="ECO:0000313" key="2">
    <source>
        <dbReference type="EMBL" id="GAA2046161.1"/>
    </source>
</evidence>
<keyword evidence="3" id="KW-1185">Reference proteome</keyword>
<gene>
    <name evidence="2" type="ORF">GCM10009839_58000</name>
</gene>
<accession>A0ABP5GIV1</accession>